<sequence length="206" mass="20528">MSTKPAATAPRWRRKSTVVLGTVLLGAAAFGTTTQTWLDVVLPQAAVETGDIAVAGNEAATAVTAFAVVALAAALAASIAGKVARWIIAAVLLVAGIGIATASLSVITDPAQGAAGAVGKAIGVSGSAGAEITLTAMPYLAAAAGAMIALAAVWLVAASRTWAASRRYAAQPATGAAAKEASTQPPIDEIDSWDRFTKGEDPTNFR</sequence>
<keyword evidence="4" id="KW-1185">Reference proteome</keyword>
<feature type="compositionally biased region" description="Basic and acidic residues" evidence="1">
    <location>
        <begin position="192"/>
        <end position="206"/>
    </location>
</feature>
<reference evidence="3 4" key="1">
    <citation type="journal article" date="2019" name="Int. J. Syst. Evol. Microbiol.">
        <title>The Global Catalogue of Microorganisms (GCM) 10K type strain sequencing project: providing services to taxonomists for standard genome sequencing and annotation.</title>
        <authorList>
            <consortium name="The Broad Institute Genomics Platform"/>
            <consortium name="The Broad Institute Genome Sequencing Center for Infectious Disease"/>
            <person name="Wu L."/>
            <person name="Ma J."/>
        </authorList>
    </citation>
    <scope>NUCLEOTIDE SEQUENCE [LARGE SCALE GENOMIC DNA]</scope>
    <source>
        <strain evidence="3 4">JCM 13316</strain>
    </source>
</reference>
<feature type="transmembrane region" description="Helical" evidence="2">
    <location>
        <begin position="136"/>
        <end position="157"/>
    </location>
</feature>
<feature type="transmembrane region" description="Helical" evidence="2">
    <location>
        <begin position="86"/>
        <end position="107"/>
    </location>
</feature>
<dbReference type="InterPro" id="IPR019051">
    <property type="entry name" value="Trp_biosyn_TM_oprn/chp"/>
</dbReference>
<accession>A0ABN2NSA6</accession>
<evidence type="ECO:0000256" key="1">
    <source>
        <dbReference type="SAM" id="MobiDB-lite"/>
    </source>
</evidence>
<evidence type="ECO:0000256" key="2">
    <source>
        <dbReference type="SAM" id="Phobius"/>
    </source>
</evidence>
<dbReference type="EMBL" id="BAAALV010000001">
    <property type="protein sequence ID" value="GAA1900898.1"/>
    <property type="molecule type" value="Genomic_DNA"/>
</dbReference>
<evidence type="ECO:0000313" key="3">
    <source>
        <dbReference type="EMBL" id="GAA1900898.1"/>
    </source>
</evidence>
<feature type="transmembrane region" description="Helical" evidence="2">
    <location>
        <begin position="59"/>
        <end position="79"/>
    </location>
</feature>
<gene>
    <name evidence="3" type="ORF">GCM10009688_00370</name>
</gene>
<name>A0ABN2NSA6_9MICC</name>
<comment type="caution">
    <text evidence="3">The sequence shown here is derived from an EMBL/GenBank/DDBJ whole genome shotgun (WGS) entry which is preliminary data.</text>
</comment>
<dbReference type="Proteomes" id="UP001500784">
    <property type="component" value="Unassembled WGS sequence"/>
</dbReference>
<keyword evidence="2" id="KW-0472">Membrane</keyword>
<proteinExistence type="predicted"/>
<organism evidence="3 4">
    <name type="scientific">Arthrobacter gandavensis</name>
    <dbReference type="NCBI Taxonomy" id="169960"/>
    <lineage>
        <taxon>Bacteria</taxon>
        <taxon>Bacillati</taxon>
        <taxon>Actinomycetota</taxon>
        <taxon>Actinomycetes</taxon>
        <taxon>Micrococcales</taxon>
        <taxon>Micrococcaceae</taxon>
        <taxon>Arthrobacter</taxon>
    </lineage>
</organism>
<feature type="region of interest" description="Disordered" evidence="1">
    <location>
        <begin position="173"/>
        <end position="206"/>
    </location>
</feature>
<keyword evidence="2" id="KW-1133">Transmembrane helix</keyword>
<protein>
    <submittedName>
        <fullName evidence="3">Trp biosynthesis-associated membrane protein</fullName>
    </submittedName>
</protein>
<dbReference type="RefSeq" id="WP_152228277.1">
    <property type="nucleotide sequence ID" value="NZ_BAAALV010000001.1"/>
</dbReference>
<evidence type="ECO:0000313" key="4">
    <source>
        <dbReference type="Proteomes" id="UP001500784"/>
    </source>
</evidence>
<dbReference type="Pfam" id="PF09534">
    <property type="entry name" value="Trp_oprn_chp"/>
    <property type="match status" value="1"/>
</dbReference>
<keyword evidence="2" id="KW-0812">Transmembrane</keyword>